<evidence type="ECO:0000313" key="5">
    <source>
        <dbReference type="Proteomes" id="UP000617340"/>
    </source>
</evidence>
<dbReference type="InterPro" id="IPR014720">
    <property type="entry name" value="dsRBD_dom"/>
</dbReference>
<dbReference type="PROSITE" id="PS50137">
    <property type="entry name" value="DS_RBD"/>
    <property type="match status" value="1"/>
</dbReference>
<evidence type="ECO:0000256" key="2">
    <source>
        <dbReference type="SAM" id="MobiDB-lite"/>
    </source>
</evidence>
<proteinExistence type="predicted"/>
<gene>
    <name evidence="4" type="ORF">HZH68_012705</name>
</gene>
<evidence type="ECO:0000259" key="3">
    <source>
        <dbReference type="PROSITE" id="PS50137"/>
    </source>
</evidence>
<feature type="domain" description="DRBM" evidence="3">
    <location>
        <begin position="1"/>
        <end position="34"/>
    </location>
</feature>
<keyword evidence="1" id="KW-0694">RNA-binding</keyword>
<dbReference type="Proteomes" id="UP000617340">
    <property type="component" value="Unassembled WGS sequence"/>
</dbReference>
<dbReference type="AlphaFoldDB" id="A0A834JEA6"/>
<sequence>MSCTVGSITEEATGTKKKQVKQRVSKKILESLTNTNNPSVANKDECGSSNPLKHCDNLSKIGKDVLDELSSQLHNCELNETESQENEKEKFLDANIKSYLGPTLQNDVVELQNRRSLFKQYVYNTVCNGSEEKLIDIFNTVKSFKRSFMDIEKYDIVRVTSLEQEILIYMEEKIKLSIEKKIIRCNNPLLKITAFKISTPVPIIQFGAHNNSFVAGAIALVNIVDTIIIYLE</sequence>
<protein>
    <recommendedName>
        <fullName evidence="3">DRBM domain-containing protein</fullName>
    </recommendedName>
</protein>
<dbReference type="GO" id="GO:0010468">
    <property type="term" value="P:regulation of gene expression"/>
    <property type="evidence" value="ECO:0007669"/>
    <property type="project" value="UniProtKB-ARBA"/>
</dbReference>
<accession>A0A834JEA6</accession>
<evidence type="ECO:0000256" key="1">
    <source>
        <dbReference type="PROSITE-ProRule" id="PRU00266"/>
    </source>
</evidence>
<dbReference type="EMBL" id="JACSDZ010000014">
    <property type="protein sequence ID" value="KAF7387028.1"/>
    <property type="molecule type" value="Genomic_DNA"/>
</dbReference>
<feature type="region of interest" description="Disordered" evidence="2">
    <location>
        <begin position="1"/>
        <end position="22"/>
    </location>
</feature>
<name>A0A834JEA6_VESGE</name>
<comment type="caution">
    <text evidence="4">The sequence shown here is derived from an EMBL/GenBank/DDBJ whole genome shotgun (WGS) entry which is preliminary data.</text>
</comment>
<keyword evidence="5" id="KW-1185">Reference proteome</keyword>
<feature type="compositionally biased region" description="Polar residues" evidence="2">
    <location>
        <begin position="1"/>
        <end position="12"/>
    </location>
</feature>
<dbReference type="GO" id="GO:0003723">
    <property type="term" value="F:RNA binding"/>
    <property type="evidence" value="ECO:0007669"/>
    <property type="project" value="UniProtKB-UniRule"/>
</dbReference>
<organism evidence="4 5">
    <name type="scientific">Vespula germanica</name>
    <name type="common">German yellow jacket</name>
    <name type="synonym">Paravespula germanica</name>
    <dbReference type="NCBI Taxonomy" id="30212"/>
    <lineage>
        <taxon>Eukaryota</taxon>
        <taxon>Metazoa</taxon>
        <taxon>Ecdysozoa</taxon>
        <taxon>Arthropoda</taxon>
        <taxon>Hexapoda</taxon>
        <taxon>Insecta</taxon>
        <taxon>Pterygota</taxon>
        <taxon>Neoptera</taxon>
        <taxon>Endopterygota</taxon>
        <taxon>Hymenoptera</taxon>
        <taxon>Apocrita</taxon>
        <taxon>Aculeata</taxon>
        <taxon>Vespoidea</taxon>
        <taxon>Vespidae</taxon>
        <taxon>Vespinae</taxon>
        <taxon>Vespula</taxon>
    </lineage>
</organism>
<reference evidence="4" key="1">
    <citation type="journal article" date="2020" name="G3 (Bethesda)">
        <title>High-Quality Assemblies for Three Invasive Social Wasps from the &lt;i&gt;Vespula&lt;/i&gt; Genus.</title>
        <authorList>
            <person name="Harrop T.W.R."/>
            <person name="Guhlin J."/>
            <person name="McLaughlin G.M."/>
            <person name="Permina E."/>
            <person name="Stockwell P."/>
            <person name="Gilligan J."/>
            <person name="Le Lec M.F."/>
            <person name="Gruber M.A.M."/>
            <person name="Quinn O."/>
            <person name="Lovegrove M."/>
            <person name="Duncan E.J."/>
            <person name="Remnant E.J."/>
            <person name="Van Eeckhoven J."/>
            <person name="Graham B."/>
            <person name="Knapp R.A."/>
            <person name="Langford K.W."/>
            <person name="Kronenberg Z."/>
            <person name="Press M.O."/>
            <person name="Eacker S.M."/>
            <person name="Wilson-Rankin E.E."/>
            <person name="Purcell J."/>
            <person name="Lester P.J."/>
            <person name="Dearden P.K."/>
        </authorList>
    </citation>
    <scope>NUCLEOTIDE SEQUENCE</scope>
    <source>
        <strain evidence="4">Linc-1</strain>
    </source>
</reference>
<evidence type="ECO:0000313" key="4">
    <source>
        <dbReference type="EMBL" id="KAF7387028.1"/>
    </source>
</evidence>